<evidence type="ECO:0000313" key="8">
    <source>
        <dbReference type="Proteomes" id="UP000199594"/>
    </source>
</evidence>
<evidence type="ECO:0000256" key="4">
    <source>
        <dbReference type="ARBA" id="ARBA00023004"/>
    </source>
</evidence>
<name>A0A1I7BL38_9GAMM</name>
<sequence length="378" mass="40305">MSVSHFPPRAPSRDPSRDPLALAPEDCGRGHACQFCPQEETCRLEKGHHEKRLIESRLAQIGQIIMVMANKGGVGKSTVSANLAAGLAARGYRVGVADADIHGPNQSRFFGFVGQRVRLGGNGLTPRTFEAEGVAHPLRVGSLAFMMERDDTPIVWRDAYKHDFMHHLIGSFDWGPLDFLVIDMPPGTGNELITLADLLEGHDVAALLATTPQEVALMDSLKAVRFCQERQLPLLGVVENMAGVTCPHCGGEFHLFPRAHLAEALVEVDSLAQIPLSPALASGSDSGQPIVLAAPDGPEARAFAPVVEACVAHARQGFAEAAAHSLQALAGEAGDELEAALASVPPEQRDALRHELQAQFAGLLGDAPRPPDPDDVTR</sequence>
<keyword evidence="4 6" id="KW-0408">Iron</keyword>
<organism evidence="7 8">
    <name type="scientific">Halomonas saccharevitans</name>
    <dbReference type="NCBI Taxonomy" id="416872"/>
    <lineage>
        <taxon>Bacteria</taxon>
        <taxon>Pseudomonadati</taxon>
        <taxon>Pseudomonadota</taxon>
        <taxon>Gammaproteobacteria</taxon>
        <taxon>Oceanospirillales</taxon>
        <taxon>Halomonadaceae</taxon>
        <taxon>Halomonas</taxon>
    </lineage>
</organism>
<dbReference type="InterPro" id="IPR027417">
    <property type="entry name" value="P-loop_NTPase"/>
</dbReference>
<dbReference type="GO" id="GO:0016887">
    <property type="term" value="F:ATP hydrolysis activity"/>
    <property type="evidence" value="ECO:0007669"/>
    <property type="project" value="UniProtKB-UniRule"/>
</dbReference>
<evidence type="ECO:0000256" key="2">
    <source>
        <dbReference type="ARBA" id="ARBA00022741"/>
    </source>
</evidence>
<evidence type="ECO:0000256" key="3">
    <source>
        <dbReference type="ARBA" id="ARBA00022840"/>
    </source>
</evidence>
<dbReference type="GO" id="GO:0046872">
    <property type="term" value="F:metal ion binding"/>
    <property type="evidence" value="ECO:0007669"/>
    <property type="project" value="UniProtKB-KW"/>
</dbReference>
<dbReference type="InterPro" id="IPR019591">
    <property type="entry name" value="Mrp/NBP35_ATP-bd"/>
</dbReference>
<dbReference type="InterPro" id="IPR033756">
    <property type="entry name" value="YlxH/NBP35"/>
</dbReference>
<dbReference type="EMBL" id="FPAQ01000027">
    <property type="protein sequence ID" value="SFT87904.1"/>
    <property type="molecule type" value="Genomic_DNA"/>
</dbReference>
<dbReference type="Gene3D" id="3.40.50.300">
    <property type="entry name" value="P-loop containing nucleotide triphosphate hydrolases"/>
    <property type="match status" value="1"/>
</dbReference>
<dbReference type="GO" id="GO:0051536">
    <property type="term" value="F:iron-sulfur cluster binding"/>
    <property type="evidence" value="ECO:0007669"/>
    <property type="project" value="UniProtKB-UniRule"/>
</dbReference>
<keyword evidence="2 6" id="KW-0547">Nucleotide-binding</keyword>
<keyword evidence="5 6" id="KW-0411">Iron-sulfur</keyword>
<comment type="function">
    <text evidence="6">Binds and transfers iron-sulfur (Fe-S) clusters to target apoproteins. Can hydrolyze ATP.</text>
</comment>
<proteinExistence type="inferred from homology"/>
<dbReference type="SUPFAM" id="SSF52540">
    <property type="entry name" value="P-loop containing nucleoside triphosphate hydrolases"/>
    <property type="match status" value="1"/>
</dbReference>
<comment type="subunit">
    <text evidence="6">Homodimer.</text>
</comment>
<dbReference type="HAMAP" id="MF_02040">
    <property type="entry name" value="Mrp_NBP35"/>
    <property type="match status" value="1"/>
</dbReference>
<dbReference type="AlphaFoldDB" id="A0A1I7BL38"/>
<evidence type="ECO:0000256" key="6">
    <source>
        <dbReference type="HAMAP-Rule" id="MF_02040"/>
    </source>
</evidence>
<reference evidence="7 8" key="1">
    <citation type="submission" date="2016-10" db="EMBL/GenBank/DDBJ databases">
        <authorList>
            <person name="de Groot N.N."/>
        </authorList>
    </citation>
    <scope>NUCLEOTIDE SEQUENCE [LARGE SCALE GENOMIC DNA]</scope>
    <source>
        <strain evidence="7 8">CGMCC 1.6493</strain>
    </source>
</reference>
<dbReference type="PANTHER" id="PTHR23264">
    <property type="entry name" value="NUCLEOTIDE-BINDING PROTEIN NBP35 YEAST -RELATED"/>
    <property type="match status" value="1"/>
</dbReference>
<dbReference type="GO" id="GO:0005524">
    <property type="term" value="F:ATP binding"/>
    <property type="evidence" value="ECO:0007669"/>
    <property type="project" value="UniProtKB-UniRule"/>
</dbReference>
<dbReference type="Proteomes" id="UP000199594">
    <property type="component" value="Unassembled WGS sequence"/>
</dbReference>
<dbReference type="GO" id="GO:0005829">
    <property type="term" value="C:cytosol"/>
    <property type="evidence" value="ECO:0007669"/>
    <property type="project" value="TreeGrafter"/>
</dbReference>
<keyword evidence="1 6" id="KW-0479">Metal-binding</keyword>
<dbReference type="CDD" id="cd02037">
    <property type="entry name" value="Mrp_NBP35"/>
    <property type="match status" value="1"/>
</dbReference>
<dbReference type="GO" id="GO:0140663">
    <property type="term" value="F:ATP-dependent FeS chaperone activity"/>
    <property type="evidence" value="ECO:0007669"/>
    <property type="project" value="InterPro"/>
</dbReference>
<dbReference type="PANTHER" id="PTHR23264:SF19">
    <property type="entry name" value="CYTOSOLIC FE-S CLUSTER ASSEMBLY FACTOR NUBP2"/>
    <property type="match status" value="1"/>
</dbReference>
<dbReference type="RefSeq" id="WP_089850731.1">
    <property type="nucleotide sequence ID" value="NZ_FPAQ01000027.1"/>
</dbReference>
<gene>
    <name evidence="7" type="ORF">SAMN04487956_12749</name>
</gene>
<evidence type="ECO:0000256" key="5">
    <source>
        <dbReference type="ARBA" id="ARBA00023014"/>
    </source>
</evidence>
<evidence type="ECO:0000256" key="1">
    <source>
        <dbReference type="ARBA" id="ARBA00022723"/>
    </source>
</evidence>
<dbReference type="OrthoDB" id="9809679at2"/>
<evidence type="ECO:0000313" key="7">
    <source>
        <dbReference type="EMBL" id="SFT87904.1"/>
    </source>
</evidence>
<accession>A0A1I7BL38</accession>
<keyword evidence="3 6" id="KW-0067">ATP-binding</keyword>
<dbReference type="Pfam" id="PF10609">
    <property type="entry name" value="ParA"/>
    <property type="match status" value="1"/>
</dbReference>
<comment type="caution">
    <text evidence="6">Lacks conserved residue(s) required for the propagation of feature annotation.</text>
</comment>
<dbReference type="GO" id="GO:0016226">
    <property type="term" value="P:iron-sulfur cluster assembly"/>
    <property type="evidence" value="ECO:0007669"/>
    <property type="project" value="InterPro"/>
</dbReference>
<protein>
    <recommendedName>
        <fullName evidence="6">Iron-sulfur cluster carrier protein</fullName>
    </recommendedName>
</protein>
<comment type="similarity">
    <text evidence="6">Belongs to the Mrp/NBP35 ATP-binding proteins family.</text>
</comment>
<keyword evidence="6" id="KW-0378">Hydrolase</keyword>